<evidence type="ECO:0000256" key="2">
    <source>
        <dbReference type="ARBA" id="ARBA00022419"/>
    </source>
</evidence>
<dbReference type="EMBL" id="FMYP01000049">
    <property type="protein sequence ID" value="SDC76025.1"/>
    <property type="molecule type" value="Genomic_DNA"/>
</dbReference>
<keyword evidence="3" id="KW-0670">Pyruvate</keyword>
<dbReference type="PANTHER" id="PTHR30523:SF6">
    <property type="entry name" value="PHOSPHOENOLPYRUVATE CARBOXYLASE"/>
    <property type="match status" value="1"/>
</dbReference>
<gene>
    <name evidence="3" type="ORF">SAMN05216323_104912</name>
</gene>
<evidence type="ECO:0000313" key="3">
    <source>
        <dbReference type="EMBL" id="SDC76025.1"/>
    </source>
</evidence>
<dbReference type="GO" id="GO:0005829">
    <property type="term" value="C:cytosol"/>
    <property type="evidence" value="ECO:0007669"/>
    <property type="project" value="TreeGrafter"/>
</dbReference>
<keyword evidence="4" id="KW-1185">Reference proteome</keyword>
<dbReference type="Pfam" id="PF00311">
    <property type="entry name" value="PEPcase"/>
    <property type="match status" value="2"/>
</dbReference>
<dbReference type="GO" id="GO:0006099">
    <property type="term" value="P:tricarboxylic acid cycle"/>
    <property type="evidence" value="ECO:0007669"/>
    <property type="project" value="InterPro"/>
</dbReference>
<protein>
    <recommendedName>
        <fullName evidence="2">Phosphoenolpyruvate carboxylase</fullName>
    </recommendedName>
</protein>
<dbReference type="InterPro" id="IPR015813">
    <property type="entry name" value="Pyrv/PenolPyrv_kinase-like_dom"/>
</dbReference>
<sequence length="847" mass="95790">MNTTYQLQNFESWVRRRFEIYNSIFIGLSKTEEGVLLDHFGEHVKQGILRGETPEGIIASFCTNMGFIQSEEETLSLLVGFIGVIERQVVIFDAVEDSAFDKINDLHGSNSLNIVLKNYLKSGLADDLLSTIKDLKIRLVLTAHPTQFYSGAILSIINSLDEAIKSNDIDTINTLLQQLAYTPFYNIKKPTPLDEAQSLIWYLENALYNAVMSIHDELFYIMPSEGYINHNLVELGFWPGGDRDGNPFVTAEITEKVAELLRKSILRKYYRSIRQLKKHMTFGGVSDELLAIEKMLSDCIYGQGSIKKEWLIEKLEDLDRQVVEKFGGLYSANMHRLINTIKIFGTHFASVDIRQDAFTHRRVFTEMVPAFANAFETKTEQELVDWFTGLDASLTDLSPLSDMARETALSVKVIKTIQEQNGEKGCNRYIISNCGRASDVMLLYRLFTINGWAEKDITVDLIPLFETIDDLVVCDKVMETLYSNPTYMAHLGRRGNCQTIMLGFSDGTKDGGYFAANWSIYHAKEMLSAISEKYGIQVIFFDGRGGPAARGGGKTNQYYSSQAKNVANKEIQLTIQGQTISSNFGTPMAAQYNMEQLLSAALKNRVDTSYSAEFEAKDRQVMNEIMDISRAVYSKLKLRPEFIPYMQKYSPLNFFGKANIGSRPDKRNQGGEVKFESLRAIPFVGSWSQNKQNVPGYYGFGEALRQVYAKYGEADMAGLYQRSRFFRTLVENSQMVLEKSNFEVTAFAQSDEAYADIWSDIRQEYNLSIEYLLKVSGSKVLMEKNPKDKLSVQLRESIIQPLVLIQQFALREVDKSLAEGLTERAEIYGALVVRCSFGLINAGRNSA</sequence>
<dbReference type="STRING" id="1640674.SAMN05216323_104912"/>
<name>A0A1G6P9I5_9BACT</name>
<dbReference type="PRINTS" id="PR00150">
    <property type="entry name" value="PEPCARBXLASE"/>
</dbReference>
<dbReference type="RefSeq" id="WP_092439444.1">
    <property type="nucleotide sequence ID" value="NZ_FMYP01000049.1"/>
</dbReference>
<dbReference type="Proteomes" id="UP000199452">
    <property type="component" value="Unassembled WGS sequence"/>
</dbReference>
<organism evidence="3 4">
    <name type="scientific">Williamwhitmania taraxaci</name>
    <dbReference type="NCBI Taxonomy" id="1640674"/>
    <lineage>
        <taxon>Bacteria</taxon>
        <taxon>Pseudomonadati</taxon>
        <taxon>Bacteroidota</taxon>
        <taxon>Bacteroidia</taxon>
        <taxon>Bacteroidales</taxon>
        <taxon>Williamwhitmaniaceae</taxon>
        <taxon>Williamwhitmania</taxon>
    </lineage>
</organism>
<comment type="function">
    <text evidence="1">Forms oxaloacetate, a four-carbon dicarboxylic acid source for the tricarboxylic acid cycle.</text>
</comment>
<dbReference type="OrthoDB" id="9768133at2"/>
<dbReference type="AlphaFoldDB" id="A0A1G6P9I5"/>
<dbReference type="InterPro" id="IPR021135">
    <property type="entry name" value="PEP_COase"/>
</dbReference>
<dbReference type="PANTHER" id="PTHR30523">
    <property type="entry name" value="PHOSPHOENOLPYRUVATE CARBOXYLASE"/>
    <property type="match status" value="1"/>
</dbReference>
<evidence type="ECO:0000256" key="1">
    <source>
        <dbReference type="ARBA" id="ARBA00003670"/>
    </source>
</evidence>
<dbReference type="GO" id="GO:0015977">
    <property type="term" value="P:carbon fixation"/>
    <property type="evidence" value="ECO:0007669"/>
    <property type="project" value="InterPro"/>
</dbReference>
<accession>A0A1G6P9I5</accession>
<proteinExistence type="predicted"/>
<evidence type="ECO:0000313" key="4">
    <source>
        <dbReference type="Proteomes" id="UP000199452"/>
    </source>
</evidence>
<dbReference type="GO" id="GO:0008964">
    <property type="term" value="F:phosphoenolpyruvate carboxylase activity"/>
    <property type="evidence" value="ECO:0007669"/>
    <property type="project" value="InterPro"/>
</dbReference>
<reference evidence="3 4" key="1">
    <citation type="submission" date="2016-09" db="EMBL/GenBank/DDBJ databases">
        <authorList>
            <person name="Capua I."/>
            <person name="De Benedictis P."/>
            <person name="Joannis T."/>
            <person name="Lombin L.H."/>
            <person name="Cattoli G."/>
        </authorList>
    </citation>
    <scope>NUCLEOTIDE SEQUENCE [LARGE SCALE GENOMIC DNA]</scope>
    <source>
        <strain evidence="3 4">A7P-90m</strain>
    </source>
</reference>
<dbReference type="SUPFAM" id="SSF51621">
    <property type="entry name" value="Phosphoenolpyruvate/pyruvate domain"/>
    <property type="match status" value="1"/>
</dbReference>